<accession>A0A9D1UYA3</accession>
<feature type="domain" description="Major facilitator superfamily (MFS) profile" evidence="7">
    <location>
        <begin position="8"/>
        <end position="383"/>
    </location>
</feature>
<dbReference type="InterPro" id="IPR020846">
    <property type="entry name" value="MFS_dom"/>
</dbReference>
<proteinExistence type="predicted"/>
<reference evidence="8" key="2">
    <citation type="submission" date="2021-04" db="EMBL/GenBank/DDBJ databases">
        <authorList>
            <person name="Gilroy R."/>
        </authorList>
    </citation>
    <scope>NUCLEOTIDE SEQUENCE</scope>
    <source>
        <strain evidence="8">23274</strain>
    </source>
</reference>
<dbReference type="GO" id="GO:0005886">
    <property type="term" value="C:plasma membrane"/>
    <property type="evidence" value="ECO:0007669"/>
    <property type="project" value="UniProtKB-SubCell"/>
</dbReference>
<feature type="transmembrane region" description="Helical" evidence="6">
    <location>
        <begin position="353"/>
        <end position="375"/>
    </location>
</feature>
<name>A0A9D1UYA3_9BACT</name>
<feature type="transmembrane region" description="Helical" evidence="6">
    <location>
        <begin position="203"/>
        <end position="220"/>
    </location>
</feature>
<dbReference type="EMBL" id="DXFT01000014">
    <property type="protein sequence ID" value="HIX02625.1"/>
    <property type="molecule type" value="Genomic_DNA"/>
</dbReference>
<keyword evidence="3 6" id="KW-0812">Transmembrane</keyword>
<keyword evidence="8" id="KW-0813">Transport</keyword>
<evidence type="ECO:0000256" key="3">
    <source>
        <dbReference type="ARBA" id="ARBA00022692"/>
    </source>
</evidence>
<feature type="transmembrane region" description="Helical" evidence="6">
    <location>
        <begin position="240"/>
        <end position="259"/>
    </location>
</feature>
<sequence>MTAKNWAQIIGLTCAAFIFNTSEFMPIGLLTDIAQDFAITEAHAGTLISAYAWVVMLLSLPLMILVSKLELRKLMLWIILLFGICQILSSLSEGYAMLMLSRIGVACTHAIFWSIVSPLAVKLVPHSHRALALSMIVTGTSIAMIFGLPLGRMVGLTIGWRMTFLGVGILAFLTFAYLAFSLPKVPSSGGFSLHKLPELLKNPILTGLYILTFAIATSYYVGYSYIEPFLKQVAHLQDNWITATLMIFGGMGILGSFAFSKFYPKHPYPFLTTILLCVTGCLGLLHLASFASPTVILLCAVWGMAVTAFNVSLQAEIINKSPLDATSVSMSIFSGIFNLGIAIGTSIGGAVCTYLSISEIGYAGAIIALLAFLYWKKVILHKLKKAQTA</sequence>
<feature type="transmembrane region" description="Helical" evidence="6">
    <location>
        <begin position="131"/>
        <end position="150"/>
    </location>
</feature>
<keyword evidence="4 6" id="KW-1133">Transmembrane helix</keyword>
<keyword evidence="5 6" id="KW-0472">Membrane</keyword>
<dbReference type="SUPFAM" id="SSF103473">
    <property type="entry name" value="MFS general substrate transporter"/>
    <property type="match status" value="1"/>
</dbReference>
<dbReference type="PANTHER" id="PTHR43124:SF4">
    <property type="entry name" value="SUGAR EFFLUX TRANSPORTER"/>
    <property type="match status" value="1"/>
</dbReference>
<protein>
    <submittedName>
        <fullName evidence="8">Sugar transporter</fullName>
    </submittedName>
</protein>
<feature type="transmembrane region" description="Helical" evidence="6">
    <location>
        <begin position="48"/>
        <end position="67"/>
    </location>
</feature>
<dbReference type="NCBIfam" id="NF002921">
    <property type="entry name" value="PRK03545.1"/>
    <property type="match status" value="1"/>
</dbReference>
<dbReference type="InterPro" id="IPR036259">
    <property type="entry name" value="MFS_trans_sf"/>
</dbReference>
<reference evidence="8" key="1">
    <citation type="journal article" date="2021" name="PeerJ">
        <title>Extensive microbial diversity within the chicken gut microbiome revealed by metagenomics and culture.</title>
        <authorList>
            <person name="Gilroy R."/>
            <person name="Ravi A."/>
            <person name="Getino M."/>
            <person name="Pursley I."/>
            <person name="Horton D.L."/>
            <person name="Alikhan N.F."/>
            <person name="Baker D."/>
            <person name="Gharbi K."/>
            <person name="Hall N."/>
            <person name="Watson M."/>
            <person name="Adriaenssens E.M."/>
            <person name="Foster-Nyarko E."/>
            <person name="Jarju S."/>
            <person name="Secka A."/>
            <person name="Antonio M."/>
            <person name="Oren A."/>
            <person name="Chaudhuri R.R."/>
            <person name="La Ragione R."/>
            <person name="Hildebrand F."/>
            <person name="Pallen M.J."/>
        </authorList>
    </citation>
    <scope>NUCLEOTIDE SEQUENCE</scope>
    <source>
        <strain evidence="8">23274</strain>
    </source>
</reference>
<dbReference type="InterPro" id="IPR011701">
    <property type="entry name" value="MFS"/>
</dbReference>
<dbReference type="Gene3D" id="1.20.1250.20">
    <property type="entry name" value="MFS general substrate transporter like domains"/>
    <property type="match status" value="1"/>
</dbReference>
<evidence type="ECO:0000256" key="1">
    <source>
        <dbReference type="ARBA" id="ARBA00004651"/>
    </source>
</evidence>
<feature type="transmembrane region" description="Helical" evidence="6">
    <location>
        <begin position="268"/>
        <end position="288"/>
    </location>
</feature>
<organism evidence="8 9">
    <name type="scientific">Candidatus Odoribacter faecigallinarum</name>
    <dbReference type="NCBI Taxonomy" id="2838706"/>
    <lineage>
        <taxon>Bacteria</taxon>
        <taxon>Pseudomonadati</taxon>
        <taxon>Bacteroidota</taxon>
        <taxon>Bacteroidia</taxon>
        <taxon>Bacteroidales</taxon>
        <taxon>Odoribacteraceae</taxon>
        <taxon>Odoribacter</taxon>
    </lineage>
</organism>
<feature type="transmembrane region" description="Helical" evidence="6">
    <location>
        <begin position="325"/>
        <end position="347"/>
    </location>
</feature>
<evidence type="ECO:0000313" key="9">
    <source>
        <dbReference type="Proteomes" id="UP000824202"/>
    </source>
</evidence>
<evidence type="ECO:0000256" key="2">
    <source>
        <dbReference type="ARBA" id="ARBA00022475"/>
    </source>
</evidence>
<feature type="transmembrane region" description="Helical" evidence="6">
    <location>
        <begin position="294"/>
        <end position="313"/>
    </location>
</feature>
<dbReference type="GO" id="GO:0022857">
    <property type="term" value="F:transmembrane transporter activity"/>
    <property type="evidence" value="ECO:0007669"/>
    <property type="project" value="InterPro"/>
</dbReference>
<evidence type="ECO:0000256" key="4">
    <source>
        <dbReference type="ARBA" id="ARBA00022989"/>
    </source>
</evidence>
<feature type="transmembrane region" description="Helical" evidence="6">
    <location>
        <begin position="74"/>
        <end position="91"/>
    </location>
</feature>
<evidence type="ECO:0000313" key="8">
    <source>
        <dbReference type="EMBL" id="HIX02625.1"/>
    </source>
</evidence>
<comment type="subcellular location">
    <subcellularLocation>
        <location evidence="1">Cell membrane</location>
        <topology evidence="1">Multi-pass membrane protein</topology>
    </subcellularLocation>
</comment>
<evidence type="ECO:0000259" key="7">
    <source>
        <dbReference type="PROSITE" id="PS50850"/>
    </source>
</evidence>
<dbReference type="AlphaFoldDB" id="A0A9D1UYA3"/>
<dbReference type="InterPro" id="IPR050189">
    <property type="entry name" value="MFS_Efflux_Transporters"/>
</dbReference>
<dbReference type="PANTHER" id="PTHR43124">
    <property type="entry name" value="PURINE EFFLUX PUMP PBUE"/>
    <property type="match status" value="1"/>
</dbReference>
<keyword evidence="8" id="KW-0762">Sugar transport</keyword>
<dbReference type="Proteomes" id="UP000824202">
    <property type="component" value="Unassembled WGS sequence"/>
</dbReference>
<evidence type="ECO:0000256" key="6">
    <source>
        <dbReference type="SAM" id="Phobius"/>
    </source>
</evidence>
<keyword evidence="2" id="KW-1003">Cell membrane</keyword>
<gene>
    <name evidence="8" type="ORF">H9863_00710</name>
</gene>
<evidence type="ECO:0000256" key="5">
    <source>
        <dbReference type="ARBA" id="ARBA00023136"/>
    </source>
</evidence>
<dbReference type="CDD" id="cd17324">
    <property type="entry name" value="MFS_NepI_like"/>
    <property type="match status" value="1"/>
</dbReference>
<dbReference type="Pfam" id="PF07690">
    <property type="entry name" value="MFS_1"/>
    <property type="match status" value="1"/>
</dbReference>
<comment type="caution">
    <text evidence="8">The sequence shown here is derived from an EMBL/GenBank/DDBJ whole genome shotgun (WGS) entry which is preliminary data.</text>
</comment>
<feature type="transmembrane region" description="Helical" evidence="6">
    <location>
        <begin position="162"/>
        <end position="182"/>
    </location>
</feature>
<feature type="transmembrane region" description="Helical" evidence="6">
    <location>
        <begin position="103"/>
        <end position="124"/>
    </location>
</feature>
<dbReference type="PROSITE" id="PS50850">
    <property type="entry name" value="MFS"/>
    <property type="match status" value="1"/>
</dbReference>